<dbReference type="InterPro" id="IPR046301">
    <property type="entry name" value="DUF6416"/>
</dbReference>
<dbReference type="RefSeq" id="WP_379563507.1">
    <property type="nucleotide sequence ID" value="NZ_JBHSQK010000005.1"/>
</dbReference>
<organism evidence="2 3">
    <name type="scientific">Pseudonocardia lutea</name>
    <dbReference type="NCBI Taxonomy" id="2172015"/>
    <lineage>
        <taxon>Bacteria</taxon>
        <taxon>Bacillati</taxon>
        <taxon>Actinomycetota</taxon>
        <taxon>Actinomycetes</taxon>
        <taxon>Pseudonocardiales</taxon>
        <taxon>Pseudonocardiaceae</taxon>
        <taxon>Pseudonocardia</taxon>
    </lineage>
</organism>
<evidence type="ECO:0000313" key="2">
    <source>
        <dbReference type="EMBL" id="MFC5947036.1"/>
    </source>
</evidence>
<protein>
    <submittedName>
        <fullName evidence="2">DUF6416 domain-containing protein</fullName>
    </submittedName>
</protein>
<gene>
    <name evidence="2" type="ORF">ACFQH9_01935</name>
</gene>
<keyword evidence="3" id="KW-1185">Reference proteome</keyword>
<sequence length="133" mass="14473">MNLSLDLSAPGLLSGRRSRGESETVGTSGEAELPPDDRPDTVDVTLTVPADKAARLRDLTQLWLEGRSNADWRGTDHELAVAIWQQLHDRRRQLFGVLVDHPGRRFRADELVELSGAAASLTTSPAFSDSPAS</sequence>
<name>A0ABW1I300_9PSEU</name>
<accession>A0ABW1I300</accession>
<comment type="caution">
    <text evidence="2">The sequence shown here is derived from an EMBL/GenBank/DDBJ whole genome shotgun (WGS) entry which is preliminary data.</text>
</comment>
<proteinExistence type="predicted"/>
<evidence type="ECO:0000256" key="1">
    <source>
        <dbReference type="SAM" id="MobiDB-lite"/>
    </source>
</evidence>
<dbReference type="EMBL" id="JBHSQK010000005">
    <property type="protein sequence ID" value="MFC5947036.1"/>
    <property type="molecule type" value="Genomic_DNA"/>
</dbReference>
<dbReference type="Pfam" id="PF19980">
    <property type="entry name" value="DUF6416"/>
    <property type="match status" value="1"/>
</dbReference>
<reference evidence="3" key="1">
    <citation type="journal article" date="2019" name="Int. J. Syst. Evol. Microbiol.">
        <title>The Global Catalogue of Microorganisms (GCM) 10K type strain sequencing project: providing services to taxonomists for standard genome sequencing and annotation.</title>
        <authorList>
            <consortium name="The Broad Institute Genomics Platform"/>
            <consortium name="The Broad Institute Genome Sequencing Center for Infectious Disease"/>
            <person name="Wu L."/>
            <person name="Ma J."/>
        </authorList>
    </citation>
    <scope>NUCLEOTIDE SEQUENCE [LARGE SCALE GENOMIC DNA]</scope>
    <source>
        <strain evidence="3">CGMCC 4.7397</strain>
    </source>
</reference>
<evidence type="ECO:0000313" key="3">
    <source>
        <dbReference type="Proteomes" id="UP001596119"/>
    </source>
</evidence>
<dbReference type="Proteomes" id="UP001596119">
    <property type="component" value="Unassembled WGS sequence"/>
</dbReference>
<feature type="region of interest" description="Disordered" evidence="1">
    <location>
        <begin position="1"/>
        <end position="42"/>
    </location>
</feature>